<comment type="caution">
    <text evidence="1">The sequence shown here is derived from an EMBL/GenBank/DDBJ whole genome shotgun (WGS) entry which is preliminary data.</text>
</comment>
<dbReference type="Proteomes" id="UP000281261">
    <property type="component" value="Unassembled WGS sequence"/>
</dbReference>
<proteinExistence type="predicted"/>
<dbReference type="EMBL" id="QMNG01000002">
    <property type="protein sequence ID" value="RLC37647.1"/>
    <property type="molecule type" value="Genomic_DNA"/>
</dbReference>
<organism evidence="1 2">
    <name type="scientific">candidate division Kazan bacterium</name>
    <dbReference type="NCBI Taxonomy" id="2202143"/>
    <lineage>
        <taxon>Bacteria</taxon>
        <taxon>Bacteria division Kazan-3B-28</taxon>
    </lineage>
</organism>
<accession>A0A420ZDF0</accession>
<protein>
    <submittedName>
        <fullName evidence="1">Uncharacterized protein</fullName>
    </submittedName>
</protein>
<dbReference type="AlphaFoldDB" id="A0A420ZDF0"/>
<sequence length="73" mass="8028">MGANNLLSAALKKGDQEDILVFENGRELPLGRSLPYENGTEMLIHIVPKQKQDVTDDKTLAKHILQEILDGGS</sequence>
<reference evidence="1 2" key="1">
    <citation type="submission" date="2018-06" db="EMBL/GenBank/DDBJ databases">
        <title>Extensive metabolic versatility and redundancy in microbially diverse, dynamic hydrothermal sediments.</title>
        <authorList>
            <person name="Dombrowski N."/>
            <person name="Teske A."/>
            <person name="Baker B.J."/>
        </authorList>
    </citation>
    <scope>NUCLEOTIDE SEQUENCE [LARGE SCALE GENOMIC DNA]</scope>
    <source>
        <strain evidence="1">B79_G16</strain>
    </source>
</reference>
<evidence type="ECO:0000313" key="2">
    <source>
        <dbReference type="Proteomes" id="UP000281261"/>
    </source>
</evidence>
<gene>
    <name evidence="1" type="ORF">DRH29_00940</name>
</gene>
<evidence type="ECO:0000313" key="1">
    <source>
        <dbReference type="EMBL" id="RLC37647.1"/>
    </source>
</evidence>
<name>A0A420ZDF0_UNCK3</name>